<dbReference type="RefSeq" id="WP_095042687.1">
    <property type="nucleotide sequence ID" value="NZ_LN890655.1"/>
</dbReference>
<dbReference type="InterPro" id="IPR011766">
    <property type="entry name" value="TPP_enzyme_TPP-bd"/>
</dbReference>
<comment type="similarity">
    <text evidence="3 6">Belongs to the TPP enzyme family.</text>
</comment>
<dbReference type="CDD" id="cd02004">
    <property type="entry name" value="TPP_BZL_OCoD_HPCL"/>
    <property type="match status" value="1"/>
</dbReference>
<dbReference type="GO" id="GO:0009097">
    <property type="term" value="P:isoleucine biosynthetic process"/>
    <property type="evidence" value="ECO:0007669"/>
    <property type="project" value="TreeGrafter"/>
</dbReference>
<evidence type="ECO:0000259" key="7">
    <source>
        <dbReference type="Pfam" id="PF00205"/>
    </source>
</evidence>
<comment type="cofactor">
    <cofactor evidence="2">
        <name>thiamine diphosphate</name>
        <dbReference type="ChEBI" id="CHEBI:58937"/>
    </cofactor>
</comment>
<dbReference type="GO" id="GO:0003984">
    <property type="term" value="F:acetolactate synthase activity"/>
    <property type="evidence" value="ECO:0007669"/>
    <property type="project" value="TreeGrafter"/>
</dbReference>
<evidence type="ECO:0000256" key="5">
    <source>
        <dbReference type="ARBA" id="ARBA00023052"/>
    </source>
</evidence>
<evidence type="ECO:0000256" key="6">
    <source>
        <dbReference type="RuleBase" id="RU362132"/>
    </source>
</evidence>
<dbReference type="Pfam" id="PF00205">
    <property type="entry name" value="TPP_enzyme_M"/>
    <property type="match status" value="1"/>
</dbReference>
<feature type="domain" description="Thiamine pyrophosphate enzyme TPP-binding" evidence="8">
    <location>
        <begin position="379"/>
        <end position="527"/>
    </location>
</feature>
<comment type="cofactor">
    <cofactor evidence="1">
        <name>Mg(2+)</name>
        <dbReference type="ChEBI" id="CHEBI:18420"/>
    </cofactor>
</comment>
<dbReference type="InterPro" id="IPR045229">
    <property type="entry name" value="TPP_enz"/>
</dbReference>
<dbReference type="AlphaFoldDB" id="A0A160SZW4"/>
<dbReference type="CDD" id="cd07035">
    <property type="entry name" value="TPP_PYR_POX_like"/>
    <property type="match status" value="1"/>
</dbReference>
<gene>
    <name evidence="10" type="ORF">CFX0092_A1273</name>
</gene>
<protein>
    <submittedName>
        <fullName evidence="10">Thiamine pyrophosphate protein central region</fullName>
    </submittedName>
</protein>
<dbReference type="SUPFAM" id="SSF52467">
    <property type="entry name" value="DHS-like NAD/FAD-binding domain"/>
    <property type="match status" value="1"/>
</dbReference>
<dbReference type="InterPro" id="IPR000399">
    <property type="entry name" value="TPP-bd_CS"/>
</dbReference>
<dbReference type="InterPro" id="IPR012000">
    <property type="entry name" value="Thiamin_PyroP_enz_cen_dom"/>
</dbReference>
<evidence type="ECO:0000313" key="10">
    <source>
        <dbReference type="EMBL" id="CUS03151.2"/>
    </source>
</evidence>
<dbReference type="InterPro" id="IPR029061">
    <property type="entry name" value="THDP-binding"/>
</dbReference>
<reference evidence="10" key="1">
    <citation type="submission" date="2016-01" db="EMBL/GenBank/DDBJ databases">
        <authorList>
            <person name="Mcilroy J.S."/>
            <person name="Karst M S."/>
            <person name="Albertsen M."/>
        </authorList>
    </citation>
    <scope>NUCLEOTIDE SEQUENCE</scope>
    <source>
        <strain evidence="10">Cfx-K</strain>
    </source>
</reference>
<dbReference type="Pfam" id="PF02776">
    <property type="entry name" value="TPP_enzyme_N"/>
    <property type="match status" value="1"/>
</dbReference>
<dbReference type="InterPro" id="IPR012001">
    <property type="entry name" value="Thiamin_PyroP_enz_TPP-bd_dom"/>
</dbReference>
<feature type="domain" description="Thiamine pyrophosphate enzyme N-terminal TPP-binding" evidence="9">
    <location>
        <begin position="5"/>
        <end position="120"/>
    </location>
</feature>
<dbReference type="PANTHER" id="PTHR18968">
    <property type="entry name" value="THIAMINE PYROPHOSPHATE ENZYMES"/>
    <property type="match status" value="1"/>
</dbReference>
<dbReference type="GO" id="GO:0009099">
    <property type="term" value="P:L-valine biosynthetic process"/>
    <property type="evidence" value="ECO:0007669"/>
    <property type="project" value="TreeGrafter"/>
</dbReference>
<evidence type="ECO:0000256" key="4">
    <source>
        <dbReference type="ARBA" id="ARBA00022723"/>
    </source>
</evidence>
<evidence type="ECO:0000256" key="3">
    <source>
        <dbReference type="ARBA" id="ARBA00007812"/>
    </source>
</evidence>
<name>A0A160SZW4_9CHLR</name>
<keyword evidence="5 6" id="KW-0786">Thiamine pyrophosphate</keyword>
<dbReference type="KEGG" id="pbf:CFX0092_A1273"/>
<organism evidence="10 11">
    <name type="scientific">Candidatus Promineifilum breve</name>
    <dbReference type="NCBI Taxonomy" id="1806508"/>
    <lineage>
        <taxon>Bacteria</taxon>
        <taxon>Bacillati</taxon>
        <taxon>Chloroflexota</taxon>
        <taxon>Ardenticatenia</taxon>
        <taxon>Candidatus Promineifilales</taxon>
        <taxon>Candidatus Promineifilaceae</taxon>
        <taxon>Candidatus Promineifilum</taxon>
    </lineage>
</organism>
<evidence type="ECO:0000256" key="2">
    <source>
        <dbReference type="ARBA" id="ARBA00001964"/>
    </source>
</evidence>
<dbReference type="GO" id="GO:0000287">
    <property type="term" value="F:magnesium ion binding"/>
    <property type="evidence" value="ECO:0007669"/>
    <property type="project" value="InterPro"/>
</dbReference>
<keyword evidence="4" id="KW-0479">Metal-binding</keyword>
<sequence>MTYAHGGELVARSLAAQGVSTIYTLCGGHVAPIYDGCLNHNIAVLDFRHEQAAAHAADAHARLTRNVGVALVTAGPGVTDAVTGVANAYQARSPMILLGGAAPLKTKGMGALQEMPQTEMFRTFTKASFTIERTEDIPEQLAEAYRHALSGRPGPVFVELPFDVLFNAVDAPETMPARVAIAPIPPPVAAVQAMFDLLRAAERPLIIAGTQVYWDGAGQALRELTDQTAIPVFTNGAGRGVLPMDHPHCFKAARSKALRAADVVLLIGTPLDFRLKYGREDWNPAGKLIQIENDAAELNHNRQADVAAVADARLVLEALAEGLQGIRFQAWLAQVAEWERARNEKQQAWEQLDDAPVNHFRFAAEVERFVDENTIVIGDGGDIVSACAKVLTITRPGQWLDPGPLGCLGVGAPFAIAAQRLFPDRRVLILSGDGSFGLNGFEFDTAVRFGLPIVAIVGNDAGWGQIRGPQIQMVGAERAIATSLAPTRYDKVVEALGGYGELVEEPGGIGPALERAFAGGKPACVNVMLDPAGMSKTGASSPYIV</sequence>
<dbReference type="Pfam" id="PF02775">
    <property type="entry name" value="TPP_enzyme_C"/>
    <property type="match status" value="1"/>
</dbReference>
<evidence type="ECO:0000259" key="9">
    <source>
        <dbReference type="Pfam" id="PF02776"/>
    </source>
</evidence>
<feature type="domain" description="Thiamine pyrophosphate enzyme central" evidence="7">
    <location>
        <begin position="191"/>
        <end position="319"/>
    </location>
</feature>
<dbReference type="Gene3D" id="3.40.50.1220">
    <property type="entry name" value="TPP-binding domain"/>
    <property type="match status" value="1"/>
</dbReference>
<dbReference type="SUPFAM" id="SSF52518">
    <property type="entry name" value="Thiamin diphosphate-binding fold (THDP-binding)"/>
    <property type="match status" value="2"/>
</dbReference>
<evidence type="ECO:0000313" key="11">
    <source>
        <dbReference type="Proteomes" id="UP000215027"/>
    </source>
</evidence>
<dbReference type="Proteomes" id="UP000215027">
    <property type="component" value="Chromosome I"/>
</dbReference>
<dbReference type="FunFam" id="3.40.50.970:FF:000007">
    <property type="entry name" value="Acetolactate synthase"/>
    <property type="match status" value="1"/>
</dbReference>
<dbReference type="GO" id="GO:0050660">
    <property type="term" value="F:flavin adenine dinucleotide binding"/>
    <property type="evidence" value="ECO:0007669"/>
    <property type="project" value="TreeGrafter"/>
</dbReference>
<dbReference type="PROSITE" id="PS00187">
    <property type="entry name" value="TPP_ENZYMES"/>
    <property type="match status" value="1"/>
</dbReference>
<evidence type="ECO:0000256" key="1">
    <source>
        <dbReference type="ARBA" id="ARBA00001946"/>
    </source>
</evidence>
<dbReference type="InterPro" id="IPR029035">
    <property type="entry name" value="DHS-like_NAD/FAD-binding_dom"/>
</dbReference>
<dbReference type="EMBL" id="LN890655">
    <property type="protein sequence ID" value="CUS03151.2"/>
    <property type="molecule type" value="Genomic_DNA"/>
</dbReference>
<dbReference type="Gene3D" id="3.40.50.970">
    <property type="match status" value="2"/>
</dbReference>
<keyword evidence="11" id="KW-1185">Reference proteome</keyword>
<evidence type="ECO:0000259" key="8">
    <source>
        <dbReference type="Pfam" id="PF02775"/>
    </source>
</evidence>
<dbReference type="OrthoDB" id="4494979at2"/>
<dbReference type="GO" id="GO:0005948">
    <property type="term" value="C:acetolactate synthase complex"/>
    <property type="evidence" value="ECO:0007669"/>
    <property type="project" value="TreeGrafter"/>
</dbReference>
<accession>A0A160SZW4</accession>
<dbReference type="PANTHER" id="PTHR18968:SF166">
    <property type="entry name" value="2-HYDROXYACYL-COA LYASE 2"/>
    <property type="match status" value="1"/>
</dbReference>
<dbReference type="GO" id="GO:0030976">
    <property type="term" value="F:thiamine pyrophosphate binding"/>
    <property type="evidence" value="ECO:0007669"/>
    <property type="project" value="InterPro"/>
</dbReference>
<proteinExistence type="inferred from homology"/>